<dbReference type="PANTHER" id="PTHR12110:SF21">
    <property type="entry name" value="XYLOSE ISOMERASE-LIKE TIM BARREL DOMAIN-CONTAINING PROTEIN"/>
    <property type="match status" value="1"/>
</dbReference>
<name>A0ABD5Y9C1_9EURY</name>
<keyword evidence="2" id="KW-0413">Isomerase</keyword>
<feature type="domain" description="Xylose isomerase-like TIM barrel" evidence="1">
    <location>
        <begin position="21"/>
        <end position="241"/>
    </location>
</feature>
<protein>
    <submittedName>
        <fullName evidence="2">Sugar phosphate isomerase/epimerase family protein</fullName>
    </submittedName>
</protein>
<gene>
    <name evidence="2" type="ORF">ACFQMK_03385</name>
</gene>
<dbReference type="AlphaFoldDB" id="A0ABD5Y9C1"/>
<accession>A0ABD5Y9C1</accession>
<dbReference type="Pfam" id="PF01261">
    <property type="entry name" value="AP_endonuc_2"/>
    <property type="match status" value="1"/>
</dbReference>
<dbReference type="InterPro" id="IPR013022">
    <property type="entry name" value="Xyl_isomerase-like_TIM-brl"/>
</dbReference>
<evidence type="ECO:0000313" key="2">
    <source>
        <dbReference type="EMBL" id="MFC7185946.1"/>
    </source>
</evidence>
<comment type="caution">
    <text evidence="2">The sequence shown here is derived from an EMBL/GenBank/DDBJ whole genome shotgun (WGS) entry which is preliminary data.</text>
</comment>
<organism evidence="2 3">
    <name type="scientific">Halorubrum yunnanense</name>
    <dbReference type="NCBI Taxonomy" id="1526162"/>
    <lineage>
        <taxon>Archaea</taxon>
        <taxon>Methanobacteriati</taxon>
        <taxon>Methanobacteriota</taxon>
        <taxon>Stenosarchaea group</taxon>
        <taxon>Halobacteria</taxon>
        <taxon>Halobacteriales</taxon>
        <taxon>Haloferacaceae</taxon>
        <taxon>Halorubrum</taxon>
    </lineage>
</organism>
<proteinExistence type="predicted"/>
<dbReference type="Proteomes" id="UP001596390">
    <property type="component" value="Unassembled WGS sequence"/>
</dbReference>
<dbReference type="RefSeq" id="WP_267662926.1">
    <property type="nucleotide sequence ID" value="NZ_JAODIX010000015.1"/>
</dbReference>
<evidence type="ECO:0000313" key="3">
    <source>
        <dbReference type="Proteomes" id="UP001596390"/>
    </source>
</evidence>
<reference evidence="2 3" key="1">
    <citation type="journal article" date="2019" name="Int. J. Syst. Evol. Microbiol.">
        <title>The Global Catalogue of Microorganisms (GCM) 10K type strain sequencing project: providing services to taxonomists for standard genome sequencing and annotation.</title>
        <authorList>
            <consortium name="The Broad Institute Genomics Platform"/>
            <consortium name="The Broad Institute Genome Sequencing Center for Infectious Disease"/>
            <person name="Wu L."/>
            <person name="Ma J."/>
        </authorList>
    </citation>
    <scope>NUCLEOTIDE SEQUENCE [LARGE SCALE GENOMIC DNA]</scope>
    <source>
        <strain evidence="2 3">Q85</strain>
    </source>
</reference>
<evidence type="ECO:0000259" key="1">
    <source>
        <dbReference type="Pfam" id="PF01261"/>
    </source>
</evidence>
<dbReference type="InterPro" id="IPR036237">
    <property type="entry name" value="Xyl_isomerase-like_sf"/>
</dbReference>
<sequence>MEIGLTVGDDIDRLAASPARFDFCELGVGEPTLVPGEVNPDRLDDALAGRDLLVHLPYGQRLATYASEVNDAIVDYQRRLLKATGALGAEKAVLHATSADRDDVDFRETAAEQLRRVADAGREAGVEVVVENVGHQHAGLQLSVLGEIARETDTPVCFDVGHAYMEGGNKAIARFLRSHAGRVSHLHCHDVRRRGDTHLPIGAGEVDYEAVAAELDGFDGTVALEVFTDDDALLVDSAERLADELGADF</sequence>
<keyword evidence="3" id="KW-1185">Reference proteome</keyword>
<dbReference type="InterPro" id="IPR050312">
    <property type="entry name" value="IolE/XylAMocC-like"/>
</dbReference>
<dbReference type="Gene3D" id="3.20.20.150">
    <property type="entry name" value="Divalent-metal-dependent TIM barrel enzymes"/>
    <property type="match status" value="1"/>
</dbReference>
<dbReference type="EMBL" id="JBHSZZ010000015">
    <property type="protein sequence ID" value="MFC7185946.1"/>
    <property type="molecule type" value="Genomic_DNA"/>
</dbReference>
<dbReference type="GO" id="GO:0016853">
    <property type="term" value="F:isomerase activity"/>
    <property type="evidence" value="ECO:0007669"/>
    <property type="project" value="UniProtKB-KW"/>
</dbReference>
<dbReference type="SUPFAM" id="SSF51658">
    <property type="entry name" value="Xylose isomerase-like"/>
    <property type="match status" value="1"/>
</dbReference>
<dbReference type="PANTHER" id="PTHR12110">
    <property type="entry name" value="HYDROXYPYRUVATE ISOMERASE"/>
    <property type="match status" value="1"/>
</dbReference>